<accession>A0A3M8WC36</accession>
<evidence type="ECO:0000259" key="3">
    <source>
        <dbReference type="Pfam" id="PF05368"/>
    </source>
</evidence>
<comment type="similarity">
    <text evidence="1">Belongs to the NmrA-type oxidoreductase family.</text>
</comment>
<keyword evidence="5" id="KW-1185">Reference proteome</keyword>
<dbReference type="Proteomes" id="UP000275401">
    <property type="component" value="Unassembled WGS sequence"/>
</dbReference>
<dbReference type="SUPFAM" id="SSF51735">
    <property type="entry name" value="NAD(P)-binding Rossmann-fold domains"/>
    <property type="match status" value="1"/>
</dbReference>
<dbReference type="Gene3D" id="3.40.50.720">
    <property type="entry name" value="NAD(P)-binding Rossmann-like Domain"/>
    <property type="match status" value="1"/>
</dbReference>
<dbReference type="AlphaFoldDB" id="A0A3M8WC36"/>
<dbReference type="EMBL" id="RIBZ01000200">
    <property type="protein sequence ID" value="RNG26291.1"/>
    <property type="molecule type" value="Genomic_DNA"/>
</dbReference>
<comment type="caution">
    <text evidence="4">The sequence shown here is derived from an EMBL/GenBank/DDBJ whole genome shotgun (WGS) entry which is preliminary data.</text>
</comment>
<evidence type="ECO:0000313" key="4">
    <source>
        <dbReference type="EMBL" id="RNG26291.1"/>
    </source>
</evidence>
<sequence>MTQEHRRRVLVTGANGFQGGAVARLLAGQGHEVRGLVRDEAKAAASPPAGVTPVRGDLGSLEDLRAAFRGVAHAVVTMPLEYDSGTVAGYARNIAEAAREAGVRRLVYNVNTPVPDEATPYAGFETRRLAEEVLRAGGVPVVVVRPPVYLENLFSPWNGPAIVNDGVLAYPLPAEQRVAWMSHDDLARVVARALDDDVPAGQVLNVGGADVLTGPELAAAFGQALGREIRYVPLEVAQFEQGLAQLLGAEAAAGVAGIYHHAATGRAGDLLAPSPAAVESALGVRLTPVIEWVKAQSWEHWARSAG</sequence>
<feature type="domain" description="NmrA-like" evidence="3">
    <location>
        <begin position="7"/>
        <end position="243"/>
    </location>
</feature>
<dbReference type="InterPro" id="IPR008030">
    <property type="entry name" value="NmrA-like"/>
</dbReference>
<evidence type="ECO:0000256" key="2">
    <source>
        <dbReference type="ARBA" id="ARBA00022857"/>
    </source>
</evidence>
<protein>
    <submittedName>
        <fullName evidence="4">NAD-dependent epimerase/dehydratase family protein</fullName>
    </submittedName>
</protein>
<dbReference type="RefSeq" id="WP_123100511.1">
    <property type="nucleotide sequence ID" value="NZ_RIBZ01000200.1"/>
</dbReference>
<dbReference type="PANTHER" id="PTHR42748">
    <property type="entry name" value="NITROGEN METABOLITE REPRESSION PROTEIN NMRA FAMILY MEMBER"/>
    <property type="match status" value="1"/>
</dbReference>
<dbReference type="InterPro" id="IPR036291">
    <property type="entry name" value="NAD(P)-bd_dom_sf"/>
</dbReference>
<gene>
    <name evidence="4" type="ORF">EEJ42_15390</name>
</gene>
<evidence type="ECO:0000256" key="1">
    <source>
        <dbReference type="ARBA" id="ARBA00006328"/>
    </source>
</evidence>
<organism evidence="4 5">
    <name type="scientific">Streptomyces botrytidirepellens</name>
    <dbReference type="NCBI Taxonomy" id="2486417"/>
    <lineage>
        <taxon>Bacteria</taxon>
        <taxon>Bacillati</taxon>
        <taxon>Actinomycetota</taxon>
        <taxon>Actinomycetes</taxon>
        <taxon>Kitasatosporales</taxon>
        <taxon>Streptomycetaceae</taxon>
        <taxon>Streptomyces</taxon>
    </lineage>
</organism>
<reference evidence="4 5" key="1">
    <citation type="submission" date="2018-11" db="EMBL/GenBank/DDBJ databases">
        <title>The Potential of Streptomyces as Biocontrol Agents against the Tomato grey mould, Botrytis cinerea (Gray mold) Frontiers in Microbiology.</title>
        <authorList>
            <person name="Li D."/>
        </authorList>
    </citation>
    <scope>NUCLEOTIDE SEQUENCE [LARGE SCALE GENOMIC DNA]</scope>
    <source>
        <strain evidence="4 5">NEAU-LD23</strain>
    </source>
</reference>
<dbReference type="PANTHER" id="PTHR42748:SF7">
    <property type="entry name" value="NMRA LIKE REDOX SENSOR 1-RELATED"/>
    <property type="match status" value="1"/>
</dbReference>
<name>A0A3M8WC36_9ACTN</name>
<proteinExistence type="inferred from homology"/>
<evidence type="ECO:0000313" key="5">
    <source>
        <dbReference type="Proteomes" id="UP000275401"/>
    </source>
</evidence>
<dbReference type="Pfam" id="PF05368">
    <property type="entry name" value="NmrA"/>
    <property type="match status" value="1"/>
</dbReference>
<dbReference type="InterPro" id="IPR051164">
    <property type="entry name" value="NmrA-like_oxidored"/>
</dbReference>
<keyword evidence="2" id="KW-0521">NADP</keyword>